<dbReference type="InterPro" id="IPR010905">
    <property type="entry name" value="Glyco_hydro_88"/>
</dbReference>
<keyword evidence="3" id="KW-1185">Reference proteome</keyword>
<dbReference type="InterPro" id="IPR008928">
    <property type="entry name" value="6-hairpin_glycosidase_sf"/>
</dbReference>
<evidence type="ECO:0000256" key="1">
    <source>
        <dbReference type="ARBA" id="ARBA00022801"/>
    </source>
</evidence>
<dbReference type="Pfam" id="PF07470">
    <property type="entry name" value="Glyco_hydro_88"/>
    <property type="match status" value="1"/>
</dbReference>
<dbReference type="AlphaFoldDB" id="A0A9P4WBJ5"/>
<evidence type="ECO:0000313" key="2">
    <source>
        <dbReference type="EMBL" id="KAF3001502.1"/>
    </source>
</evidence>
<evidence type="ECO:0000313" key="3">
    <source>
        <dbReference type="Proteomes" id="UP000801428"/>
    </source>
</evidence>
<dbReference type="EMBL" id="SWKU01000013">
    <property type="protein sequence ID" value="KAF3001502.1"/>
    <property type="molecule type" value="Genomic_DNA"/>
</dbReference>
<gene>
    <name evidence="2" type="ORF">E8E13_008952</name>
</gene>
<dbReference type="PANTHER" id="PTHR41814:SF1">
    <property type="entry name" value="CELLULASE"/>
    <property type="match status" value="1"/>
</dbReference>
<protein>
    <submittedName>
        <fullName evidence="2">Uncharacterized protein</fullName>
    </submittedName>
</protein>
<reference evidence="2" key="1">
    <citation type="submission" date="2019-04" db="EMBL/GenBank/DDBJ databases">
        <title>Sequencing of skin fungus with MAO and IRED activity.</title>
        <authorList>
            <person name="Marsaioli A.J."/>
            <person name="Bonatto J.M.C."/>
            <person name="Reis Junior O."/>
        </authorList>
    </citation>
    <scope>NUCLEOTIDE SEQUENCE</scope>
    <source>
        <strain evidence="2">30M1</strain>
    </source>
</reference>
<dbReference type="GO" id="GO:0005975">
    <property type="term" value="P:carbohydrate metabolic process"/>
    <property type="evidence" value="ECO:0007669"/>
    <property type="project" value="InterPro"/>
</dbReference>
<keyword evidence="1" id="KW-0378">Hydrolase</keyword>
<comment type="caution">
    <text evidence="2">The sequence shown here is derived from an EMBL/GenBank/DDBJ whole genome shotgun (WGS) entry which is preliminary data.</text>
</comment>
<dbReference type="Gene3D" id="1.50.10.10">
    <property type="match status" value="1"/>
</dbReference>
<name>A0A9P4WBJ5_CURKU</name>
<dbReference type="Proteomes" id="UP000801428">
    <property type="component" value="Unassembled WGS sequence"/>
</dbReference>
<dbReference type="PANTHER" id="PTHR41814">
    <property type="entry name" value="EXPRESSED PROTEIN"/>
    <property type="match status" value="1"/>
</dbReference>
<organism evidence="2 3">
    <name type="scientific">Curvularia kusanoi</name>
    <name type="common">Cochliobolus kusanoi</name>
    <dbReference type="NCBI Taxonomy" id="90978"/>
    <lineage>
        <taxon>Eukaryota</taxon>
        <taxon>Fungi</taxon>
        <taxon>Dikarya</taxon>
        <taxon>Ascomycota</taxon>
        <taxon>Pezizomycotina</taxon>
        <taxon>Dothideomycetes</taxon>
        <taxon>Pleosporomycetidae</taxon>
        <taxon>Pleosporales</taxon>
        <taxon>Pleosporineae</taxon>
        <taxon>Pleosporaceae</taxon>
        <taxon>Curvularia</taxon>
    </lineage>
</organism>
<accession>A0A9P4WBJ5</accession>
<dbReference type="InterPro" id="IPR012341">
    <property type="entry name" value="6hp_glycosidase-like_sf"/>
</dbReference>
<dbReference type="OrthoDB" id="4138492at2759"/>
<dbReference type="GO" id="GO:0016787">
    <property type="term" value="F:hydrolase activity"/>
    <property type="evidence" value="ECO:0007669"/>
    <property type="project" value="UniProtKB-KW"/>
</dbReference>
<dbReference type="SUPFAM" id="SSF48208">
    <property type="entry name" value="Six-hairpin glycosidases"/>
    <property type="match status" value="1"/>
</dbReference>
<sequence>MSEGIAPESLPIALVDKVLARALETASHSWEYGVVFEAWLEYQHPSITVFNASVSQHQKHLQNNTAPVPALEYIKPHIRTKSTTLCSGHGSSADPASLGIPALLLHSLTHDESYLTAAQSQLTHLLTSVPRLPNGAISHREASASAWADFVYMLPPFLAYYGVFMHDESLVREAVRQCHLYRDVLQTASGLWMHIVSVGEHVSGERAEDDEGLWSTSNGWAAAGMTRVLATVRGAGIGERMREEQRALVEAIEGIVCGAMEVDKDGSGLLRNYLDDATWWGEVAGTALLTAIVFRMAVLEPCVFGETYTNWALRKIDAVSHHIDKETGVAAPVVNALKERQRVPLKGTNPEGQAFVVLMYAAWRDWKVWTQPNLL</sequence>
<proteinExistence type="predicted"/>